<feature type="non-terminal residue" evidence="3">
    <location>
        <position position="54"/>
    </location>
</feature>
<name>A0A7L0KL78_CHATO</name>
<reference evidence="3 4" key="1">
    <citation type="submission" date="2019-09" db="EMBL/GenBank/DDBJ databases">
        <title>Bird 10,000 Genomes (B10K) Project - Family phase.</title>
        <authorList>
            <person name="Zhang G."/>
        </authorList>
    </citation>
    <scope>NUCLEOTIDE SEQUENCE [LARGE SCALE GENOMIC DNA]</scope>
    <source>
        <strain evidence="3">B10K-DU-011-36</strain>
        <tissue evidence="3">Muscle</tissue>
    </source>
</reference>
<dbReference type="GO" id="GO:0008270">
    <property type="term" value="F:zinc ion binding"/>
    <property type="evidence" value="ECO:0007669"/>
    <property type="project" value="UniProtKB-KW"/>
</dbReference>
<gene>
    <name evidence="3" type="primary">Pol_1</name>
    <name evidence="3" type="ORF">CHATOR_R15287</name>
</gene>
<dbReference type="Pfam" id="PF02022">
    <property type="entry name" value="Integrase_Zn"/>
    <property type="match status" value="1"/>
</dbReference>
<keyword evidence="4" id="KW-1185">Reference proteome</keyword>
<evidence type="ECO:0000259" key="2">
    <source>
        <dbReference type="PROSITE" id="PS50876"/>
    </source>
</evidence>
<evidence type="ECO:0000313" key="4">
    <source>
        <dbReference type="Proteomes" id="UP000537522"/>
    </source>
</evidence>
<dbReference type="SUPFAM" id="SSF46919">
    <property type="entry name" value="N-terminal Zn binding domain of HIV integrase"/>
    <property type="match status" value="1"/>
</dbReference>
<comment type="caution">
    <text evidence="3">The sequence shown here is derived from an EMBL/GenBank/DDBJ whole genome shotgun (WGS) entry which is preliminary data.</text>
</comment>
<accession>A0A7L0KL78</accession>
<feature type="domain" description="Integrase-type" evidence="2">
    <location>
        <begin position="1"/>
        <end position="41"/>
    </location>
</feature>
<dbReference type="AlphaFoldDB" id="A0A7L0KL78"/>
<organism evidence="3 4">
    <name type="scientific">Chauna torquata</name>
    <name type="common">Southern screamer</name>
    <dbReference type="NCBI Taxonomy" id="30388"/>
    <lineage>
        <taxon>Eukaryota</taxon>
        <taxon>Metazoa</taxon>
        <taxon>Chordata</taxon>
        <taxon>Craniata</taxon>
        <taxon>Vertebrata</taxon>
        <taxon>Euteleostomi</taxon>
        <taxon>Archelosauria</taxon>
        <taxon>Archosauria</taxon>
        <taxon>Dinosauria</taxon>
        <taxon>Saurischia</taxon>
        <taxon>Theropoda</taxon>
        <taxon>Coelurosauria</taxon>
        <taxon>Aves</taxon>
        <taxon>Neognathae</taxon>
        <taxon>Galloanserae</taxon>
        <taxon>Anseriformes</taxon>
        <taxon>Anhimidae</taxon>
        <taxon>Chauna</taxon>
    </lineage>
</organism>
<dbReference type="EMBL" id="VXAL01031683">
    <property type="protein sequence ID" value="NXK57291.1"/>
    <property type="molecule type" value="Genomic_DNA"/>
</dbReference>
<sequence>IYKQALISHEFFHQSARALARQFKLPLAKARNIVSACPSCAPCPAVIEAAVNPR</sequence>
<keyword evidence="1" id="KW-0863">Zinc-finger</keyword>
<keyword evidence="1" id="KW-0862">Zinc</keyword>
<dbReference type="Proteomes" id="UP000537522">
    <property type="component" value="Unassembled WGS sequence"/>
</dbReference>
<feature type="non-terminal residue" evidence="3">
    <location>
        <position position="1"/>
    </location>
</feature>
<protein>
    <submittedName>
        <fullName evidence="3">POL1 protein</fullName>
    </submittedName>
</protein>
<proteinExistence type="predicted"/>
<dbReference type="InterPro" id="IPR017856">
    <property type="entry name" value="Integrase-like_N"/>
</dbReference>
<keyword evidence="1" id="KW-0479">Metal-binding</keyword>
<dbReference type="InterPro" id="IPR003308">
    <property type="entry name" value="Integrase_Zn-bd_dom_N"/>
</dbReference>
<evidence type="ECO:0000256" key="1">
    <source>
        <dbReference type="PROSITE-ProRule" id="PRU00450"/>
    </source>
</evidence>
<dbReference type="Gene3D" id="1.10.10.200">
    <property type="match status" value="1"/>
</dbReference>
<evidence type="ECO:0000313" key="3">
    <source>
        <dbReference type="EMBL" id="NXK57291.1"/>
    </source>
</evidence>
<dbReference type="PROSITE" id="PS50876">
    <property type="entry name" value="ZF_INTEGRASE"/>
    <property type="match status" value="1"/>
</dbReference>